<reference evidence="1" key="2">
    <citation type="submission" date="2023-01" db="EMBL/GenBank/DDBJ databases">
        <authorList>
            <person name="Rosani U."/>
            <person name="Delmont T.O."/>
            <person name="Gaia M."/>
            <person name="Krupovic M."/>
        </authorList>
    </citation>
    <scope>NUCLEOTIDE SEQUENCE</scope>
    <source>
        <strain evidence="1">MalacoHV2/Med/2018 153</strain>
    </source>
</reference>
<evidence type="ECO:0000313" key="1">
    <source>
        <dbReference type="EMBL" id="DBA11556.1"/>
    </source>
</evidence>
<proteinExistence type="predicted"/>
<organism evidence="1">
    <name type="scientific">Malaco herpesvirus 2</name>
    <dbReference type="NCBI Taxonomy" id="3031798"/>
    <lineage>
        <taxon>Viruses</taxon>
        <taxon>Duplodnaviria</taxon>
        <taxon>Heunggongvirae</taxon>
        <taxon>Peploviricota</taxon>
        <taxon>Herviviricetes</taxon>
        <taxon>Herpesvirales</taxon>
        <taxon>Malacoherpesviridae</taxon>
    </lineage>
</organism>
<name>A0AA48SFD7_9VIRU</name>
<reference evidence="1" key="1">
    <citation type="journal article" date="2023" name="Front. Mar. Sci.">
        <title>Tracing the invertebrate herpesviruses in the global sequence datasets.</title>
        <authorList>
            <person name="Rosani U."/>
            <person name="Gaia M."/>
            <person name="Delmont T.O."/>
            <person name="Krupovic M."/>
        </authorList>
    </citation>
    <scope>NUCLEOTIDE SEQUENCE</scope>
    <source>
        <strain evidence="1">MalacoHV2/Med/2018 153</strain>
    </source>
</reference>
<sequence length="955" mass="112516">MYIARSIVAFEHAKSMTGEFKRLYTNDITKNNTLYFFLLEEFKDVQMKLLPGNMKYSGLIIMEIISKHSHSCINCKPYGLARFLCTSHEMFTILRNGKIDLNKQSKDIVQFQIANVDQIQQITQQYTNELTFSNEHLYEFVSSFDKRVNNQGMVFSPSSKNFCTTYEDVLILFDSWIMNQHMITVTFEASIRFCLYVHLYLRFNMWQIVPNKYIWDIINKFEIIDIQDNVDISVDILFGNIWNTFEVDHKMTHKFSNYFHSNITLIQNNLRKCWKICEMLENCRQKFTNCKLHIATVINDMMLTNIIPTIPIDLLHDSAVDEWILSSITEITKRTNDESIYESMYNNILPCTLENVNIRTYGALNNYDKNIRYTIYKFKTADISFISERYGIPAPPLDEFDHSDINEIYTNSDRKTNFKRMCEYCAVNCIPFWCEWEEDRRMFYTAIPHRFDVNHQSDKKTYTIDGVLQHMLNSRFSHEVLNSNLDIKTLVIDLDYNKPSINLDDTIAISQELKQMISRVFDKIPILQNCKQFTFASQNDDGNQSKWGFHHHINLPENVFITFAAANQLLEIFKQLRKMYPIIGVDCVKDLEVVDSNMYNSTSGKQLRLPFQFKFDSSKQLKLIQSKDELEIDLHSCFVHASTVYVGSLITRFENIVPISDQEYFNHLTKSKLQNYLNKNKTKSIRNIALNINKRIVLFSEDETDQKYMCDVILSILNDLWYNNSGRENFKAHLLNLRGGSDELKYSENFINQTLRLMRFHASNIDNDNIILTNSSSNDYVNICPNKVHRTFKSTKVVISVILLENTIRFWLNVKCFKNSCRDIHIVTPFTLMFKHLFLCDAVKKQFNDFLNAVKREKLSYFNIKIEDSDYYLNVVSENINLFNAIDHPYMYLKKEKCAIFRSTYKNIYVVVLPINIIIFSKHQSRLKWYLLNDSRIKRICGIDTITRVLNNILT</sequence>
<protein>
    <submittedName>
        <fullName evidence="1">ORF16</fullName>
    </submittedName>
</protein>
<accession>A0AA48SFD7</accession>
<dbReference type="EMBL" id="BK063060">
    <property type="protein sequence ID" value="DBA11556.1"/>
    <property type="molecule type" value="Genomic_DNA"/>
</dbReference>